<evidence type="ECO:0000256" key="4">
    <source>
        <dbReference type="ARBA" id="ARBA00023015"/>
    </source>
</evidence>
<keyword evidence="5 8" id="KW-0238">DNA-binding</keyword>
<dbReference type="Gramene" id="KQK09823">
    <property type="protein sequence ID" value="KQK09823"/>
    <property type="gene ID" value="BRADI_2g50370v3"/>
</dbReference>
<name>I1HRS0_BRADI</name>
<feature type="compositionally biased region" description="Low complexity" evidence="9">
    <location>
        <begin position="163"/>
        <end position="177"/>
    </location>
</feature>
<dbReference type="GO" id="GO:0003700">
    <property type="term" value="F:DNA-binding transcription factor activity"/>
    <property type="evidence" value="ECO:0000318"/>
    <property type="project" value="GO_Central"/>
</dbReference>
<evidence type="ECO:0000259" key="10">
    <source>
        <dbReference type="PROSITE" id="PS50884"/>
    </source>
</evidence>
<keyword evidence="6" id="KW-0804">Transcription</keyword>
<sequence>MAPLVGAFKLFGKVITPPVPAVAGEEEPQRLPGDGERDRTAAIKREAPAGDLEGEETKQQGQGGGAARRTQLQESAEARAAAAPLPCPRCRSRDTKFCYFNNYNVNQPRHFCKACHRYWTAGGALRNVPVGAGRRKNRPLGPNVGANHHHHHRAPPAAGFNLAFPNAAASSPNSPSPVYTDGHWQAGPDRRF</sequence>
<evidence type="ECO:0000256" key="3">
    <source>
        <dbReference type="ARBA" id="ARBA00022833"/>
    </source>
</evidence>
<reference evidence="11" key="2">
    <citation type="submission" date="2017-06" db="EMBL/GenBank/DDBJ databases">
        <title>WGS assembly of Brachypodium distachyon.</title>
        <authorList>
            <consortium name="The International Brachypodium Initiative"/>
            <person name="Lucas S."/>
            <person name="Harmon-Smith M."/>
            <person name="Lail K."/>
            <person name="Tice H."/>
            <person name="Grimwood J."/>
            <person name="Bruce D."/>
            <person name="Barry K."/>
            <person name="Shu S."/>
            <person name="Lindquist E."/>
            <person name="Wang M."/>
            <person name="Pitluck S."/>
            <person name="Vogel J.P."/>
            <person name="Garvin D.F."/>
            <person name="Mockler T.C."/>
            <person name="Schmutz J."/>
            <person name="Rokhsar D."/>
            <person name="Bevan M.W."/>
        </authorList>
    </citation>
    <scope>NUCLEOTIDE SEQUENCE</scope>
    <source>
        <strain evidence="11">Bd21</strain>
    </source>
</reference>
<reference evidence="12" key="3">
    <citation type="submission" date="2018-08" db="UniProtKB">
        <authorList>
            <consortium name="EnsemblPlants"/>
        </authorList>
    </citation>
    <scope>IDENTIFICATION</scope>
    <source>
        <strain evidence="12">cv. Bd21</strain>
    </source>
</reference>
<evidence type="ECO:0000313" key="13">
    <source>
        <dbReference type="Proteomes" id="UP000008810"/>
    </source>
</evidence>
<evidence type="ECO:0000256" key="7">
    <source>
        <dbReference type="ARBA" id="ARBA00023242"/>
    </source>
</evidence>
<keyword evidence="2 8" id="KW-0863">Zinc-finger</keyword>
<dbReference type="EMBL" id="CM000881">
    <property type="protein sequence ID" value="KQK09823.1"/>
    <property type="molecule type" value="Genomic_DNA"/>
</dbReference>
<keyword evidence="4" id="KW-0805">Transcription regulation</keyword>
<accession>I1HRS0</accession>
<dbReference type="GO" id="GO:0005634">
    <property type="term" value="C:nucleus"/>
    <property type="evidence" value="ECO:0007669"/>
    <property type="project" value="UniProtKB-SubCell"/>
</dbReference>
<protein>
    <recommendedName>
        <fullName evidence="10">Dof-type domain-containing protein</fullName>
    </recommendedName>
</protein>
<evidence type="ECO:0000256" key="6">
    <source>
        <dbReference type="ARBA" id="ARBA00023163"/>
    </source>
</evidence>
<evidence type="ECO:0000256" key="5">
    <source>
        <dbReference type="ARBA" id="ARBA00023125"/>
    </source>
</evidence>
<feature type="compositionally biased region" description="Basic and acidic residues" evidence="9">
    <location>
        <begin position="27"/>
        <end position="48"/>
    </location>
</feature>
<keyword evidence="7 8" id="KW-0539">Nucleus</keyword>
<dbReference type="PROSITE" id="PS01361">
    <property type="entry name" value="ZF_DOF_1"/>
    <property type="match status" value="1"/>
</dbReference>
<comment type="subcellular location">
    <subcellularLocation>
        <location evidence="8">Nucleus</location>
    </subcellularLocation>
</comment>
<feature type="compositionally biased region" description="Low complexity" evidence="9">
    <location>
        <begin position="67"/>
        <end position="84"/>
    </location>
</feature>
<feature type="region of interest" description="Disordered" evidence="9">
    <location>
        <begin position="130"/>
        <end position="192"/>
    </location>
</feature>
<dbReference type="InterPro" id="IPR045174">
    <property type="entry name" value="Dof"/>
</dbReference>
<organism evidence="12">
    <name type="scientific">Brachypodium distachyon</name>
    <name type="common">Purple false brome</name>
    <name type="synonym">Trachynia distachya</name>
    <dbReference type="NCBI Taxonomy" id="15368"/>
    <lineage>
        <taxon>Eukaryota</taxon>
        <taxon>Viridiplantae</taxon>
        <taxon>Streptophyta</taxon>
        <taxon>Embryophyta</taxon>
        <taxon>Tracheophyta</taxon>
        <taxon>Spermatophyta</taxon>
        <taxon>Magnoliopsida</taxon>
        <taxon>Liliopsida</taxon>
        <taxon>Poales</taxon>
        <taxon>Poaceae</taxon>
        <taxon>BOP clade</taxon>
        <taxon>Pooideae</taxon>
        <taxon>Stipodae</taxon>
        <taxon>Brachypodieae</taxon>
        <taxon>Brachypodium</taxon>
    </lineage>
</organism>
<dbReference type="HOGENOM" id="CLU_078374_0_0_1"/>
<dbReference type="InterPro" id="IPR003851">
    <property type="entry name" value="Znf_Dof"/>
</dbReference>
<reference evidence="11 12" key="1">
    <citation type="journal article" date="2010" name="Nature">
        <title>Genome sequencing and analysis of the model grass Brachypodium distachyon.</title>
        <authorList>
            <consortium name="International Brachypodium Initiative"/>
        </authorList>
    </citation>
    <scope>NUCLEOTIDE SEQUENCE [LARGE SCALE GENOMIC DNA]</scope>
    <source>
        <strain evidence="11">Bd21</strain>
        <strain evidence="12">cv. Bd21</strain>
    </source>
</reference>
<dbReference type="GO" id="GO:0003677">
    <property type="term" value="F:DNA binding"/>
    <property type="evidence" value="ECO:0000318"/>
    <property type="project" value="GO_Central"/>
</dbReference>
<keyword evidence="13" id="KW-1185">Reference proteome</keyword>
<dbReference type="EnsemblPlants" id="KQK09823">
    <property type="protein sequence ID" value="KQK09823"/>
    <property type="gene ID" value="BRADI_2g50370v3"/>
</dbReference>
<dbReference type="GeneID" id="100828887"/>
<evidence type="ECO:0000256" key="8">
    <source>
        <dbReference type="PROSITE-ProRule" id="PRU00071"/>
    </source>
</evidence>
<proteinExistence type="predicted"/>
<dbReference type="AlphaFoldDB" id="I1HRS0"/>
<evidence type="ECO:0000256" key="1">
    <source>
        <dbReference type="ARBA" id="ARBA00022723"/>
    </source>
</evidence>
<keyword evidence="1" id="KW-0479">Metal-binding</keyword>
<evidence type="ECO:0000313" key="11">
    <source>
        <dbReference type="EMBL" id="KQK09823.1"/>
    </source>
</evidence>
<dbReference type="Proteomes" id="UP000008810">
    <property type="component" value="Chromosome 2"/>
</dbReference>
<dbReference type="OrthoDB" id="1927254at2759"/>
<gene>
    <name evidence="12" type="primary">LOC100828887</name>
    <name evidence="11" type="ORF">BRADI_2g50370v3</name>
</gene>
<keyword evidence="3" id="KW-0862">Zinc</keyword>
<dbReference type="STRING" id="15368.I1HRS0"/>
<dbReference type="PANTHER" id="PTHR31089:SF22">
    <property type="entry name" value="CYCLIC DOF FACTOR 4"/>
    <property type="match status" value="1"/>
</dbReference>
<dbReference type="PROSITE" id="PS50884">
    <property type="entry name" value="ZF_DOF_2"/>
    <property type="match status" value="1"/>
</dbReference>
<dbReference type="eggNOG" id="ENOG502R885">
    <property type="taxonomic scope" value="Eukaryota"/>
</dbReference>
<dbReference type="GO" id="GO:0008270">
    <property type="term" value="F:zinc ion binding"/>
    <property type="evidence" value="ECO:0007669"/>
    <property type="project" value="UniProtKB-KW"/>
</dbReference>
<feature type="domain" description="Dof-type" evidence="10">
    <location>
        <begin position="85"/>
        <end position="139"/>
    </location>
</feature>
<evidence type="ECO:0000256" key="9">
    <source>
        <dbReference type="SAM" id="MobiDB-lite"/>
    </source>
</evidence>
<dbReference type="RefSeq" id="XP_003567133.1">
    <property type="nucleotide sequence ID" value="XM_003567085.4"/>
</dbReference>
<dbReference type="Pfam" id="PF02701">
    <property type="entry name" value="Zn_ribbon_Dof"/>
    <property type="match status" value="1"/>
</dbReference>
<dbReference type="PANTHER" id="PTHR31089">
    <property type="entry name" value="CYCLIC DOF FACTOR 2"/>
    <property type="match status" value="1"/>
</dbReference>
<evidence type="ECO:0000256" key="2">
    <source>
        <dbReference type="ARBA" id="ARBA00022771"/>
    </source>
</evidence>
<feature type="region of interest" description="Disordered" evidence="9">
    <location>
        <begin position="18"/>
        <end position="85"/>
    </location>
</feature>
<dbReference type="KEGG" id="bdi:100828887"/>
<evidence type="ECO:0000313" key="12">
    <source>
        <dbReference type="EnsemblPlants" id="KQK09823"/>
    </source>
</evidence>